<comment type="caution">
    <text evidence="2">The sequence shown here is derived from an EMBL/GenBank/DDBJ whole genome shotgun (WGS) entry which is preliminary data.</text>
</comment>
<dbReference type="RefSeq" id="WP_004579514.1">
    <property type="nucleotide sequence ID" value="NZ_AP028878.1"/>
</dbReference>
<dbReference type="InterPro" id="IPR036188">
    <property type="entry name" value="FAD/NAD-bd_sf"/>
</dbReference>
<protein>
    <submittedName>
        <fullName evidence="2">Oleate hydratase</fullName>
        <ecNumber evidence="2">4.2.1.53</ecNumber>
    </submittedName>
</protein>
<dbReference type="OrthoDB" id="4540221at2"/>
<dbReference type="Proteomes" id="UP000013165">
    <property type="component" value="Unassembled WGS sequence"/>
</dbReference>
<keyword evidence="1" id="KW-0812">Transmembrane</keyword>
<dbReference type="GO" id="GO:0071949">
    <property type="term" value="F:FAD binding"/>
    <property type="evidence" value="ECO:0007669"/>
    <property type="project" value="InterPro"/>
</dbReference>
<dbReference type="eggNOG" id="COG4716">
    <property type="taxonomic scope" value="Bacteria"/>
</dbReference>
<organism evidence="2 3">
    <name type="scientific">Marinobacter nanhaiticus D15-8W</name>
    <dbReference type="NCBI Taxonomy" id="626887"/>
    <lineage>
        <taxon>Bacteria</taxon>
        <taxon>Pseudomonadati</taxon>
        <taxon>Pseudomonadota</taxon>
        <taxon>Gammaproteobacteria</taxon>
        <taxon>Pseudomonadales</taxon>
        <taxon>Marinobacteraceae</taxon>
        <taxon>Marinobacter</taxon>
    </lineage>
</organism>
<dbReference type="Gene3D" id="3.30.9.80">
    <property type="match status" value="1"/>
</dbReference>
<dbReference type="HOGENOM" id="CLU_024043_2_0_6"/>
<dbReference type="AlphaFoldDB" id="N6X2F5"/>
<dbReference type="PANTHER" id="PTHR37417">
    <property type="entry name" value="67 KDA MYOSIN-CROSS-REACTIVE ANTIGEN FAMILY PROTEIN (AFU_ORTHOLOGUE AFUA_5G09970)"/>
    <property type="match status" value="1"/>
</dbReference>
<sequence>MSPQSPRLSPYAYFVGGGIAALAGAAFLIRDAGLPGENIVIMEELPVTGGSMDGAGCPRDGYVIRGGRMLNLSYLCTYALFRSIPSLEEPARSVYEEIMDFNARVKTHAKARLIRDGQILDVSSMSFSAADRIDILNLLTHEEARYYGRRIDDYFSPAFFQTHFWYMWATMFAFQPWHSLLEFKRYMHRFMHEFPRIHTLEGVDRTPYNQYDSMVLPLLTWLEAQGVKIMNHARVTDITFEPTITGKRATAIHYQHGDEAAVQTVGANDRVFITNGSMTEGSSLGGMERPPTLNDKHSGGAWALWEKLADKDPAFGRPKTFTDHPQQSKWESFTITFRDTTFFDRMEAFTGNTAGTGALVTFTDSNWLLSIVLAHQPHFLNQPKDVQVCWGYGLFPDQPGNFIRKPMAECTGEEILRELLCHLQFEDDADTIVQTATCIPCMMPFITSQFLVRDPGDRPQVVPEGATNFAFIGQFTEIPDDVVFTVEYSVRSAQMAVYQLMGLDLEIPPIYHDPHPISETINAAKALMS</sequence>
<dbReference type="EC" id="4.2.1.53" evidence="2"/>
<name>N6X2F5_9GAMM</name>
<evidence type="ECO:0000313" key="3">
    <source>
        <dbReference type="Proteomes" id="UP000013165"/>
    </source>
</evidence>
<reference evidence="2 3" key="1">
    <citation type="journal article" date="2013" name="Genome Announc.">
        <title>Genome Sequence of the Polycyclic Aromatic Hydrocarbon-Degrading Bacterium Strain Marinobacter nanhaiticus D15-8WT.</title>
        <authorList>
            <person name="Cui Z."/>
            <person name="Gao W."/>
            <person name="Li Q."/>
            <person name="Xu G."/>
            <person name="Zheng L."/>
        </authorList>
    </citation>
    <scope>NUCLEOTIDE SEQUENCE [LARGE SCALE GENOMIC DNA]</scope>
    <source>
        <strain evidence="2 3">D15-8W</strain>
    </source>
</reference>
<dbReference type="STRING" id="626887.J057_07706"/>
<dbReference type="GO" id="GO:0050151">
    <property type="term" value="F:oleate hydratase activity"/>
    <property type="evidence" value="ECO:0007669"/>
    <property type="project" value="UniProtKB-EC"/>
</dbReference>
<dbReference type="Pfam" id="PF06100">
    <property type="entry name" value="MCRA"/>
    <property type="match status" value="1"/>
</dbReference>
<keyword evidence="1" id="KW-1133">Transmembrane helix</keyword>
<dbReference type="EMBL" id="APLQ01000011">
    <property type="protein sequence ID" value="ENO15218.1"/>
    <property type="molecule type" value="Genomic_DNA"/>
</dbReference>
<accession>N6X2F5</accession>
<dbReference type="PATRIC" id="fig|626887.3.peg.1534"/>
<keyword evidence="2" id="KW-0456">Lyase</keyword>
<keyword evidence="3" id="KW-1185">Reference proteome</keyword>
<keyword evidence="1" id="KW-0472">Membrane</keyword>
<dbReference type="Gene3D" id="3.50.50.60">
    <property type="entry name" value="FAD/NAD(P)-binding domain"/>
    <property type="match status" value="2"/>
</dbReference>
<dbReference type="GO" id="GO:0006631">
    <property type="term" value="P:fatty acid metabolic process"/>
    <property type="evidence" value="ECO:0007669"/>
    <property type="project" value="InterPro"/>
</dbReference>
<proteinExistence type="predicted"/>
<dbReference type="PANTHER" id="PTHR37417:SF2">
    <property type="entry name" value="67 KDA MYOSIN-CROSS-REACTIVE ANTIGEN FAMILY PROTEIN (AFU_ORTHOLOGUE AFUA_5G09970)"/>
    <property type="match status" value="1"/>
</dbReference>
<dbReference type="SUPFAM" id="SSF51905">
    <property type="entry name" value="FAD/NAD(P)-binding domain"/>
    <property type="match status" value="1"/>
</dbReference>
<dbReference type="InterPro" id="IPR010354">
    <property type="entry name" value="Oleate_hydratase"/>
</dbReference>
<gene>
    <name evidence="2" type="ORF">J057_07706</name>
</gene>
<evidence type="ECO:0000313" key="2">
    <source>
        <dbReference type="EMBL" id="ENO15218.1"/>
    </source>
</evidence>
<dbReference type="NCBIfam" id="NF010584">
    <property type="entry name" value="PRK13977.1"/>
    <property type="match status" value="1"/>
</dbReference>
<evidence type="ECO:0000256" key="1">
    <source>
        <dbReference type="SAM" id="Phobius"/>
    </source>
</evidence>
<feature type="transmembrane region" description="Helical" evidence="1">
    <location>
        <begin position="12"/>
        <end position="29"/>
    </location>
</feature>